<dbReference type="PANTHER" id="PTHR36167">
    <property type="entry name" value="C2H2 FINGER DOMAIN TRANSCRIPTION FACTOR (EUROFUNG)-RELATED"/>
    <property type="match status" value="1"/>
</dbReference>
<accession>A0A9P6K995</accession>
<evidence type="ECO:0000259" key="3">
    <source>
        <dbReference type="PROSITE" id="PS50157"/>
    </source>
</evidence>
<evidence type="ECO:0000313" key="5">
    <source>
        <dbReference type="Proteomes" id="UP000780801"/>
    </source>
</evidence>
<dbReference type="EMBL" id="JAABOA010006455">
    <property type="protein sequence ID" value="KAF9560938.1"/>
    <property type="molecule type" value="Genomic_DNA"/>
</dbReference>
<feature type="region of interest" description="Disordered" evidence="2">
    <location>
        <begin position="208"/>
        <end position="227"/>
    </location>
</feature>
<feature type="domain" description="C2H2-type" evidence="3">
    <location>
        <begin position="53"/>
        <end position="84"/>
    </location>
</feature>
<proteinExistence type="predicted"/>
<comment type="caution">
    <text evidence="4">The sequence shown here is derived from an EMBL/GenBank/DDBJ whole genome shotgun (WGS) entry which is preliminary data.</text>
</comment>
<organism evidence="4 5">
    <name type="scientific">Lunasporangiospora selenospora</name>
    <dbReference type="NCBI Taxonomy" id="979761"/>
    <lineage>
        <taxon>Eukaryota</taxon>
        <taxon>Fungi</taxon>
        <taxon>Fungi incertae sedis</taxon>
        <taxon>Mucoromycota</taxon>
        <taxon>Mortierellomycotina</taxon>
        <taxon>Mortierellomycetes</taxon>
        <taxon>Mortierellales</taxon>
        <taxon>Mortierellaceae</taxon>
        <taxon>Lunasporangiospora</taxon>
    </lineage>
</organism>
<evidence type="ECO:0000256" key="1">
    <source>
        <dbReference type="PROSITE-ProRule" id="PRU00042"/>
    </source>
</evidence>
<keyword evidence="1" id="KW-0479">Metal-binding</keyword>
<feature type="compositionally biased region" description="Low complexity" evidence="2">
    <location>
        <begin position="107"/>
        <end position="117"/>
    </location>
</feature>
<dbReference type="PROSITE" id="PS50157">
    <property type="entry name" value="ZINC_FINGER_C2H2_2"/>
    <property type="match status" value="1"/>
</dbReference>
<evidence type="ECO:0000313" key="4">
    <source>
        <dbReference type="EMBL" id="KAF9560938.1"/>
    </source>
</evidence>
<dbReference type="AlphaFoldDB" id="A0A9P6K995"/>
<dbReference type="PROSITE" id="PS00028">
    <property type="entry name" value="ZINC_FINGER_C2H2_1"/>
    <property type="match status" value="1"/>
</dbReference>
<dbReference type="OrthoDB" id="1939603at2759"/>
<keyword evidence="1" id="KW-0862">Zinc</keyword>
<dbReference type="GO" id="GO:0006355">
    <property type="term" value="P:regulation of DNA-templated transcription"/>
    <property type="evidence" value="ECO:0007669"/>
    <property type="project" value="InterPro"/>
</dbReference>
<evidence type="ECO:0000256" key="2">
    <source>
        <dbReference type="SAM" id="MobiDB-lite"/>
    </source>
</evidence>
<dbReference type="PANTHER" id="PTHR36167:SF3">
    <property type="entry name" value="C2H2 FINGER DOMAIN TRANSCRIPTION FACTOR (EUROFUNG)-RELATED"/>
    <property type="match status" value="1"/>
</dbReference>
<dbReference type="InterPro" id="IPR013087">
    <property type="entry name" value="Znf_C2H2_type"/>
</dbReference>
<keyword evidence="1" id="KW-0863">Zinc-finger</keyword>
<feature type="region of interest" description="Disordered" evidence="2">
    <location>
        <begin position="95"/>
        <end position="149"/>
    </location>
</feature>
<reference evidence="4" key="1">
    <citation type="journal article" date="2020" name="Fungal Divers.">
        <title>Resolving the Mortierellaceae phylogeny through synthesis of multi-gene phylogenetics and phylogenomics.</title>
        <authorList>
            <person name="Vandepol N."/>
            <person name="Liber J."/>
            <person name="Desiro A."/>
            <person name="Na H."/>
            <person name="Kennedy M."/>
            <person name="Barry K."/>
            <person name="Grigoriev I.V."/>
            <person name="Miller A.N."/>
            <person name="O'Donnell K."/>
            <person name="Stajich J.E."/>
            <person name="Bonito G."/>
        </authorList>
    </citation>
    <scope>NUCLEOTIDE SEQUENCE</scope>
    <source>
        <strain evidence="4">KOD1015</strain>
    </source>
</reference>
<dbReference type="InterPro" id="IPR039327">
    <property type="entry name" value="CON7-like"/>
</dbReference>
<name>A0A9P6K995_9FUNG</name>
<protein>
    <recommendedName>
        <fullName evidence="3">C2H2-type domain-containing protein</fullName>
    </recommendedName>
</protein>
<dbReference type="Proteomes" id="UP000780801">
    <property type="component" value="Unassembled WGS sequence"/>
</dbReference>
<sequence>QQPSQANWLSDGTEMLINGEGPGGSKVYSFVPLSGVHTKKRPRRRFDEIERLYVCNWGDCEKSYGTLNHLNAHVTMQKHGPKRHPSEFKELRKAWRKQKKAEEEAAKQAALQQQQQQQHHHHQQQQQQQQHHHHQQHHQQQQQQQQVTHNQLQMCEPLLTNMHPHAVHGHLPVHVHAAHAPHPLAMPTITHHQPLQLPLPAAHPNQLPPHSLHNSQMSSQHHHPMGF</sequence>
<feature type="non-terminal residue" evidence="4">
    <location>
        <position position="1"/>
    </location>
</feature>
<dbReference type="GO" id="GO:0008270">
    <property type="term" value="F:zinc ion binding"/>
    <property type="evidence" value="ECO:0007669"/>
    <property type="project" value="UniProtKB-KW"/>
</dbReference>
<keyword evidence="5" id="KW-1185">Reference proteome</keyword>
<gene>
    <name evidence="4" type="ORF">BGW38_009026</name>
</gene>